<dbReference type="Proteomes" id="UP000006100">
    <property type="component" value="Chromosome"/>
</dbReference>
<name>K0B7V4_9ARCH</name>
<dbReference type="EMBL" id="CP003843">
    <property type="protein sequence ID" value="AFS82223.1"/>
    <property type="molecule type" value="Genomic_DNA"/>
</dbReference>
<protein>
    <recommendedName>
        <fullName evidence="3">Macroglobulin domain-containing protein</fullName>
    </recommendedName>
</protein>
<evidence type="ECO:0008006" key="3">
    <source>
        <dbReference type="Google" id="ProtNLM"/>
    </source>
</evidence>
<dbReference type="HOGENOM" id="CLU_1507316_0_0_2"/>
<keyword evidence="2" id="KW-1185">Reference proteome</keyword>
<dbReference type="eggNOG" id="arCOG10350">
    <property type="taxonomic scope" value="Archaea"/>
</dbReference>
<reference evidence="1 2" key="1">
    <citation type="journal article" date="2012" name="J. Bacteriol.">
        <title>Draft Genome Sequence of an Ammonia-Oxidizing Archaeon, "Candidatus Nitrosopumilus sediminis" AR2, from Svalbard in the Arctic Circle.</title>
        <authorList>
            <person name="Park S.J."/>
            <person name="Kim J.G."/>
            <person name="Jung M.Y."/>
            <person name="Kim S.J."/>
            <person name="Cha I.T."/>
            <person name="Ghai R."/>
            <person name="Martin-Cuadrado A.B."/>
            <person name="Rodriguez-Valera F."/>
            <person name="Rhee S.K."/>
        </authorList>
    </citation>
    <scope>NUCLEOTIDE SEQUENCE [LARGE SCALE GENOMIC DNA]</scope>
    <source>
        <strain evidence="1 2">AR2</strain>
    </source>
</reference>
<proteinExistence type="predicted"/>
<dbReference type="eggNOG" id="arCOG08643">
    <property type="taxonomic scope" value="Archaea"/>
</dbReference>
<dbReference type="KEGG" id="nir:NSED_02065"/>
<evidence type="ECO:0000313" key="1">
    <source>
        <dbReference type="EMBL" id="AFS82223.1"/>
    </source>
</evidence>
<sequence>MIIVSIIIASSLSHGYALAESEITLVLEKTVFEPTARIFLTGTVVPGDAFYELVTIVVYDSNGNKIIQDRSNVEDGKFSALITGPLGSFDKGVYGIEASHVSATNKALIVIGINDLVHDQSTGMYLTPLKQIELGTNAAQVICMDKHMLVQSNHRDSVACVEPLTAISLETRGWGTLY</sequence>
<dbReference type="AlphaFoldDB" id="K0B7V4"/>
<dbReference type="STRING" id="1229909.NSED_02065"/>
<accession>K0B7V4</accession>
<dbReference type="PATRIC" id="fig|1229909.8.peg.434"/>
<evidence type="ECO:0000313" key="2">
    <source>
        <dbReference type="Proteomes" id="UP000006100"/>
    </source>
</evidence>
<gene>
    <name evidence="1" type="ORF">NSED_02065</name>
</gene>
<organism evidence="1 2">
    <name type="scientific">Candidatus Nitrosopumilus sediminis</name>
    <dbReference type="NCBI Taxonomy" id="1229909"/>
    <lineage>
        <taxon>Archaea</taxon>
        <taxon>Nitrososphaerota</taxon>
        <taxon>Nitrososphaeria</taxon>
        <taxon>Nitrosopumilales</taxon>
        <taxon>Nitrosopumilaceae</taxon>
        <taxon>Nitrosopumilus</taxon>
    </lineage>
</organism>